<evidence type="ECO:0000256" key="3">
    <source>
        <dbReference type="ARBA" id="ARBA00012663"/>
    </source>
</evidence>
<dbReference type="Pfam" id="PF03174">
    <property type="entry name" value="CHB_HEX_C"/>
    <property type="match status" value="1"/>
</dbReference>
<dbReference type="InterPro" id="IPR014756">
    <property type="entry name" value="Ig_E-set"/>
</dbReference>
<comment type="caution">
    <text evidence="10">The sequence shown here is derived from an EMBL/GenBank/DDBJ whole genome shotgun (WGS) entry which is preliminary data.</text>
</comment>
<dbReference type="SUPFAM" id="SSF49384">
    <property type="entry name" value="Carbohydrate-binding domain"/>
    <property type="match status" value="1"/>
</dbReference>
<gene>
    <name evidence="10" type="ORF">MEDL_28857</name>
</gene>
<evidence type="ECO:0000256" key="2">
    <source>
        <dbReference type="ARBA" id="ARBA00006285"/>
    </source>
</evidence>
<evidence type="ECO:0000256" key="4">
    <source>
        <dbReference type="ARBA" id="ARBA00022801"/>
    </source>
</evidence>
<dbReference type="InterPro" id="IPR013783">
    <property type="entry name" value="Ig-like_fold"/>
</dbReference>
<dbReference type="GO" id="GO:0016020">
    <property type="term" value="C:membrane"/>
    <property type="evidence" value="ECO:0007669"/>
    <property type="project" value="TreeGrafter"/>
</dbReference>
<dbReference type="InterPro" id="IPR008965">
    <property type="entry name" value="CBM2/CBM3_carb-bd_dom_sf"/>
</dbReference>
<evidence type="ECO:0000259" key="9">
    <source>
        <dbReference type="SMART" id="SM01081"/>
    </source>
</evidence>
<keyword evidence="4 10" id="KW-0378">Hydrolase</keyword>
<reference evidence="10" key="1">
    <citation type="submission" date="2021-03" db="EMBL/GenBank/DDBJ databases">
        <authorList>
            <person name="Bekaert M."/>
        </authorList>
    </citation>
    <scope>NUCLEOTIDE SEQUENCE</scope>
</reference>
<dbReference type="Gene3D" id="3.30.379.10">
    <property type="entry name" value="Chitobiase/beta-hexosaminidase domain 2-like"/>
    <property type="match status" value="1"/>
</dbReference>
<dbReference type="EC" id="3.2.1.52" evidence="3"/>
<keyword evidence="5 10" id="KW-0326">Glycosidase</keyword>
<dbReference type="InterPro" id="IPR015883">
    <property type="entry name" value="Glyco_hydro_20_cat"/>
</dbReference>
<evidence type="ECO:0000313" key="10">
    <source>
        <dbReference type="EMBL" id="CAG2215062.1"/>
    </source>
</evidence>
<comment type="similarity">
    <text evidence="2">Belongs to the glycosyl hydrolase 20 family.</text>
</comment>
<dbReference type="GO" id="GO:0030203">
    <property type="term" value="P:glycosaminoglycan metabolic process"/>
    <property type="evidence" value="ECO:0007669"/>
    <property type="project" value="TreeGrafter"/>
</dbReference>
<dbReference type="PANTHER" id="PTHR22600">
    <property type="entry name" value="BETA-HEXOSAMINIDASE"/>
    <property type="match status" value="1"/>
</dbReference>
<evidence type="ECO:0000313" key="11">
    <source>
        <dbReference type="Proteomes" id="UP000683360"/>
    </source>
</evidence>
<comment type="catalytic activity">
    <reaction evidence="1">
        <text>Hydrolysis of terminal non-reducing N-acetyl-D-hexosamine residues in N-acetyl-beta-D-hexosaminides.</text>
        <dbReference type="EC" id="3.2.1.52"/>
    </reaction>
</comment>
<dbReference type="Pfam" id="PF00728">
    <property type="entry name" value="Glyco_hydro_20"/>
    <property type="match status" value="1"/>
</dbReference>
<dbReference type="Gene3D" id="2.60.40.10">
    <property type="entry name" value="Immunoglobulins"/>
    <property type="match status" value="1"/>
</dbReference>
<evidence type="ECO:0000256" key="8">
    <source>
        <dbReference type="PIRSR" id="PIRSR625705-1"/>
    </source>
</evidence>
<dbReference type="Gene3D" id="3.20.20.80">
    <property type="entry name" value="Glycosidases"/>
    <property type="match status" value="1"/>
</dbReference>
<evidence type="ECO:0000256" key="6">
    <source>
        <dbReference type="ARBA" id="ARBA00030512"/>
    </source>
</evidence>
<evidence type="ECO:0000256" key="1">
    <source>
        <dbReference type="ARBA" id="ARBA00001231"/>
    </source>
</evidence>
<name>A0A8S3S1X1_MYTED</name>
<feature type="domain" description="Chitobiase/beta-hexosaminidases N-terminal" evidence="9">
    <location>
        <begin position="53"/>
        <end position="215"/>
    </location>
</feature>
<dbReference type="SUPFAM" id="SSF81296">
    <property type="entry name" value="E set domains"/>
    <property type="match status" value="1"/>
</dbReference>
<dbReference type="Gene3D" id="2.60.40.290">
    <property type="match status" value="1"/>
</dbReference>
<dbReference type="InterPro" id="IPR012291">
    <property type="entry name" value="CBM2_carb-bd_dom_sf"/>
</dbReference>
<dbReference type="InterPro" id="IPR004866">
    <property type="entry name" value="CHB/HEX_N_dom"/>
</dbReference>
<dbReference type="Pfam" id="PF02838">
    <property type="entry name" value="Glyco_hydro_20b"/>
    <property type="match status" value="1"/>
</dbReference>
<dbReference type="InterPro" id="IPR025705">
    <property type="entry name" value="Beta_hexosaminidase_sua/sub"/>
</dbReference>
<dbReference type="InterPro" id="IPR029018">
    <property type="entry name" value="Hex-like_dom2"/>
</dbReference>
<sequence>MGLLRKLLITIPLLVVCILILRTQYFKMRSSVARTGDAIDYETPQGKIDYIAQYLDVRWTVKQNLHTYAKHVLVFKNTGTHTIEDKSWKIYFHHIRIVEPKIDMIDDRYQHNILLGQSGLRVSHVSGLLYNIFPDEDLYKPLKPSEELSVPIMSSHFQLSKTDSFPNWYVTGPNLAPQIIKSTEGEELEFVSSFNHPDQWKRSKEDEHNPYTAKDRYNMSKHSFKDLAKTRKTIIPTPEEVRVSEKFVVFDASEWVILSSVDFPSEVQFLADKLAMKIVQKTDKDKFIQFSKGSPTFHKHIQEQNDEAYELRVDAELQKISITSPTSHGAFNGLQSLLSLIDESVHSKEKSLHDIHIKDRPRFTYRGHMVDLSRNFHGKETIMELLDIMAMYKLNKLHLHLSDDDGWRLQIPQIPELTKLGSNRCHDEKETICLMPSLGSGPHKTSLGSGYYTVKDYQEILKYANRRHIQIIPEIDMPSHMRAALKSITLRQQNRKDEGDLYKMTDSEDGNNYRTAQGFNDNSANPCRQGLYNFIDVVLGTLVSIHKDIQPLTLFHLGGDEVPARAMRDMKCSVNRNDIKQYFIEKIVGNTKFNELSYAVWEDGLLKNNTPYSLKSLGVKERDLYAFVWTEHHKALFKVANAGYKVVNCRGAYLYFDHPYEPDPEERGLYWATRYINTKMVFGFDPFKGIEGYGSLDKPENIVGMQSQLWTELIRTKEQFDYMTYPRLQAMAERAWHRAEWETTADQTEFERDWIKFANSLSYRELPKLDRMHVNYRLPPPGAIIKDGILHVASVFPGLPIEYSVNTGSLPLVWNRVKGGERITETIMNGAGWCVQTLNSHVRRSGFVSGYKKNLNNSKKLYNVPMMKYRLCVAVEEKDYYDISDIFHYHWTTQPKSAETSQIPQRNDITKRDIKQESQVKQQNGTLNVSTDQELINYLAKYLDVIWTVKDDPHYNTEHILFLKIQDQKGFHKQIGKSTSLRRAS</sequence>
<proteinExistence type="inferred from homology"/>
<evidence type="ECO:0000256" key="7">
    <source>
        <dbReference type="ARBA" id="ARBA00033000"/>
    </source>
</evidence>
<dbReference type="GO" id="GO:0005975">
    <property type="term" value="P:carbohydrate metabolic process"/>
    <property type="evidence" value="ECO:0007669"/>
    <property type="project" value="InterPro"/>
</dbReference>
<organism evidence="10 11">
    <name type="scientific">Mytilus edulis</name>
    <name type="common">Blue mussel</name>
    <dbReference type="NCBI Taxonomy" id="6550"/>
    <lineage>
        <taxon>Eukaryota</taxon>
        <taxon>Metazoa</taxon>
        <taxon>Spiralia</taxon>
        <taxon>Lophotrochozoa</taxon>
        <taxon>Mollusca</taxon>
        <taxon>Bivalvia</taxon>
        <taxon>Autobranchia</taxon>
        <taxon>Pteriomorphia</taxon>
        <taxon>Mytilida</taxon>
        <taxon>Mytiloidea</taxon>
        <taxon>Mytilidae</taxon>
        <taxon>Mytilinae</taxon>
        <taxon>Mytilus</taxon>
    </lineage>
</organism>
<protein>
    <recommendedName>
        <fullName evidence="3">beta-N-acetylhexosaminidase</fullName>
        <ecNumber evidence="3">3.2.1.52</ecNumber>
    </recommendedName>
    <alternativeName>
        <fullName evidence="6">Beta-N-acetylhexosaminidase</fullName>
    </alternativeName>
    <alternativeName>
        <fullName evidence="7">N-acetyl-beta-glucosaminidase</fullName>
    </alternativeName>
</protein>
<dbReference type="SUPFAM" id="SSF51445">
    <property type="entry name" value="(Trans)glycosidases"/>
    <property type="match status" value="1"/>
</dbReference>
<dbReference type="InterPro" id="IPR015882">
    <property type="entry name" value="HEX_bac_N"/>
</dbReference>
<dbReference type="SUPFAM" id="SSF55545">
    <property type="entry name" value="beta-N-acetylhexosaminidase-like domain"/>
    <property type="match status" value="1"/>
</dbReference>
<dbReference type="GO" id="GO:0030247">
    <property type="term" value="F:polysaccharide binding"/>
    <property type="evidence" value="ECO:0007669"/>
    <property type="project" value="InterPro"/>
</dbReference>
<evidence type="ECO:0000256" key="5">
    <source>
        <dbReference type="ARBA" id="ARBA00023295"/>
    </source>
</evidence>
<dbReference type="InterPro" id="IPR004867">
    <property type="entry name" value="CHB_C_dom"/>
</dbReference>
<dbReference type="InterPro" id="IPR017853">
    <property type="entry name" value="GH"/>
</dbReference>
<dbReference type="AlphaFoldDB" id="A0A8S3S1X1"/>
<feature type="active site" description="Proton donor" evidence="8">
    <location>
        <position position="561"/>
    </location>
</feature>
<dbReference type="Pfam" id="PF03173">
    <property type="entry name" value="CHB_HEX"/>
    <property type="match status" value="1"/>
</dbReference>
<keyword evidence="11" id="KW-1185">Reference proteome</keyword>
<dbReference type="EMBL" id="CAJPWZ010001433">
    <property type="protein sequence ID" value="CAG2215062.1"/>
    <property type="molecule type" value="Genomic_DNA"/>
</dbReference>
<dbReference type="OrthoDB" id="428480at2759"/>
<dbReference type="SMART" id="SM01081">
    <property type="entry name" value="CHB_HEX"/>
    <property type="match status" value="1"/>
</dbReference>
<dbReference type="Proteomes" id="UP000683360">
    <property type="component" value="Unassembled WGS sequence"/>
</dbReference>
<accession>A0A8S3S1X1</accession>
<dbReference type="PRINTS" id="PR00738">
    <property type="entry name" value="GLHYDRLASE20"/>
</dbReference>
<dbReference type="PANTHER" id="PTHR22600:SF57">
    <property type="entry name" value="BETA-N-ACETYLHEXOSAMINIDASE"/>
    <property type="match status" value="1"/>
</dbReference>
<dbReference type="GO" id="GO:0004563">
    <property type="term" value="F:beta-N-acetylhexosaminidase activity"/>
    <property type="evidence" value="ECO:0007669"/>
    <property type="project" value="UniProtKB-EC"/>
</dbReference>